<dbReference type="PROSITE" id="PS51257">
    <property type="entry name" value="PROKAR_LIPOPROTEIN"/>
    <property type="match status" value="1"/>
</dbReference>
<dbReference type="InterPro" id="IPR025049">
    <property type="entry name" value="Mfa-like_1"/>
</dbReference>
<organism evidence="1 2">
    <name type="scientific">Bacteroides stercoris</name>
    <dbReference type="NCBI Taxonomy" id="46506"/>
    <lineage>
        <taxon>Bacteria</taxon>
        <taxon>Pseudomonadati</taxon>
        <taxon>Bacteroidota</taxon>
        <taxon>Bacteroidia</taxon>
        <taxon>Bacteroidales</taxon>
        <taxon>Bacteroidaceae</taxon>
        <taxon>Bacteroides</taxon>
    </lineage>
</organism>
<protein>
    <submittedName>
        <fullName evidence="1">Fimbrillin family protein</fullName>
    </submittedName>
</protein>
<gene>
    <name evidence="1" type="ORF">DW889_16420</name>
</gene>
<evidence type="ECO:0000313" key="1">
    <source>
        <dbReference type="EMBL" id="RHB23043.1"/>
    </source>
</evidence>
<dbReference type="Proteomes" id="UP000283482">
    <property type="component" value="Unassembled WGS sequence"/>
</dbReference>
<evidence type="ECO:0000313" key="2">
    <source>
        <dbReference type="Proteomes" id="UP000283482"/>
    </source>
</evidence>
<sequence length="452" mass="49180">MKKQLLITLSLIALLSSCSTEEEVDRPSFKALSFETFVGKGTPTRAVAKTDFAEGDDFGVIAYRHGTDPWTDGVAKELFMDNVEVTRQGGEWVYSPARYWEEGINHTFLAYSPYNAGYLFSEGVLTGVATATEASGQIDLLYSIPDTGSKNLVWEEKRKVMFNFRHALSQIRISASTDRDYSGYYTVTVRGVKLTGIHNTGSLNLNTSDTGASPWSAQTTIPGSGYAVVTGELNIPLSTTEILLNSDSELFMQLPQEIPDGAATFEITCDIVATEAGDAANNITGKVVSVKIPMINWEHNYIYHYRVQMNLQQILGLKPVELEEPTVELWETETETQLPKTAISPAKAYAKNASEANGSYLFTISAPPGKKWTVRTPTLATVYALNAYMTLVYDGNTYPGVNSSFSGIGSGEVTVIVSGFNVAITNVMIGLFTLIPEGETSLGGGIRLLPDN</sequence>
<name>A0A413UUL2_BACSE</name>
<reference evidence="1 2" key="1">
    <citation type="submission" date="2018-08" db="EMBL/GenBank/DDBJ databases">
        <title>A genome reference for cultivated species of the human gut microbiota.</title>
        <authorList>
            <person name="Zou Y."/>
            <person name="Xue W."/>
            <person name="Luo G."/>
        </authorList>
    </citation>
    <scope>NUCLEOTIDE SEQUENCE [LARGE SCALE GENOMIC DNA]</scope>
    <source>
        <strain evidence="1 2">AM40-34</strain>
    </source>
</reference>
<dbReference type="InterPro" id="IPR042278">
    <property type="entry name" value="Mfa-like_1_N"/>
</dbReference>
<dbReference type="Pfam" id="PF13149">
    <property type="entry name" value="Mfa_like_1"/>
    <property type="match status" value="1"/>
</dbReference>
<comment type="caution">
    <text evidence="1">The sequence shown here is derived from an EMBL/GenBank/DDBJ whole genome shotgun (WGS) entry which is preliminary data.</text>
</comment>
<dbReference type="AlphaFoldDB" id="A0A413UUL2"/>
<dbReference type="Gene3D" id="2.60.40.2620">
    <property type="entry name" value="Fimbrillin-like"/>
    <property type="match status" value="1"/>
</dbReference>
<accession>A0A413UUL2</accession>
<dbReference type="RefSeq" id="WP_117907957.1">
    <property type="nucleotide sequence ID" value="NZ_JADNNX010000055.1"/>
</dbReference>
<dbReference type="CDD" id="cd13120">
    <property type="entry name" value="BF2867_like_N"/>
    <property type="match status" value="1"/>
</dbReference>
<dbReference type="EMBL" id="QSGN01000067">
    <property type="protein sequence ID" value="RHB23043.1"/>
    <property type="molecule type" value="Genomic_DNA"/>
</dbReference>
<dbReference type="Gene3D" id="2.60.40.2630">
    <property type="match status" value="1"/>
</dbReference>
<proteinExistence type="predicted"/>